<comment type="cofactor">
    <cofactor evidence="1 7">
        <name>Zn(2+)</name>
        <dbReference type="ChEBI" id="CHEBI:29105"/>
    </cofactor>
</comment>
<dbReference type="PROSITE" id="PS00065">
    <property type="entry name" value="D_2_HYDROXYACID_DH_1"/>
    <property type="match status" value="1"/>
</dbReference>
<name>A0A934Q3W7_9BURK</name>
<dbReference type="InterPro" id="IPR029752">
    <property type="entry name" value="D-isomer_DH_CS1"/>
</dbReference>
<evidence type="ECO:0000313" key="10">
    <source>
        <dbReference type="Proteomes" id="UP000617041"/>
    </source>
</evidence>
<dbReference type="SUPFAM" id="SSF50129">
    <property type="entry name" value="GroES-like"/>
    <property type="match status" value="1"/>
</dbReference>
<dbReference type="SUPFAM" id="SSF51735">
    <property type="entry name" value="NAD(P)-binding Rossmann-fold domains"/>
    <property type="match status" value="1"/>
</dbReference>
<evidence type="ECO:0000256" key="6">
    <source>
        <dbReference type="ARBA" id="ARBA00023002"/>
    </source>
</evidence>
<keyword evidence="10" id="KW-1185">Reference proteome</keyword>
<dbReference type="Pfam" id="PF00107">
    <property type="entry name" value="ADH_zinc_N"/>
    <property type="match status" value="1"/>
</dbReference>
<evidence type="ECO:0000256" key="5">
    <source>
        <dbReference type="ARBA" id="ARBA00022833"/>
    </source>
</evidence>
<dbReference type="InterPro" id="IPR002328">
    <property type="entry name" value="ADH_Zn_CS"/>
</dbReference>
<dbReference type="InterPro" id="IPR011032">
    <property type="entry name" value="GroES-like_sf"/>
</dbReference>
<sequence>MDSWDIVDWGQPLQHRLREAPVPTGEQVLVRVTHCGVCHTDVHVQEGFFDLGGGQRMSFAERGFPLPLTPGHEIVGEVLAAGEGAQGVAIGSRVLVNPWLGCGVCALCRSDQDNLCAKGRALGVNLPGGFASHVLVPRPKYLVDIAGLDPALAAPLACSGVTTYRAAKKLQPIDPQEWVGIVGCGGLGLAAISALSALGHERILACDLDAKKTEVALAWGAQASCTIEADAAKRITGAAGGPLYGLLDFVGSDATAALSQAVLRKGGRYVVCGLFGGQLKASTAMLALREQSVQGSYCGSPQDLRELVALARAGKLRLGNVKPRPMAEAQQGLEDLAAGRVIGRQVLVA</sequence>
<dbReference type="EMBL" id="JAEDAO010000001">
    <property type="protein sequence ID" value="MBK0394606.1"/>
    <property type="molecule type" value="Genomic_DNA"/>
</dbReference>
<gene>
    <name evidence="9" type="ORF">I8E28_18520</name>
</gene>
<evidence type="ECO:0000313" key="9">
    <source>
        <dbReference type="EMBL" id="MBK0394606.1"/>
    </source>
</evidence>
<dbReference type="InterPro" id="IPR013149">
    <property type="entry name" value="ADH-like_C"/>
</dbReference>
<dbReference type="Proteomes" id="UP000617041">
    <property type="component" value="Unassembled WGS sequence"/>
</dbReference>
<comment type="similarity">
    <text evidence="2 7">Belongs to the zinc-containing alcohol dehydrogenase family.</text>
</comment>
<proteinExistence type="inferred from homology"/>
<dbReference type="PANTHER" id="PTHR42940:SF8">
    <property type="entry name" value="VACUOLAR PROTEIN SORTING-ASSOCIATED PROTEIN 11"/>
    <property type="match status" value="1"/>
</dbReference>
<dbReference type="Gene3D" id="3.90.180.10">
    <property type="entry name" value="Medium-chain alcohol dehydrogenases, catalytic domain"/>
    <property type="match status" value="1"/>
</dbReference>
<dbReference type="RefSeq" id="WP_200789686.1">
    <property type="nucleotide sequence ID" value="NZ_JAEDAO010000001.1"/>
</dbReference>
<evidence type="ECO:0000256" key="4">
    <source>
        <dbReference type="ARBA" id="ARBA00022723"/>
    </source>
</evidence>
<dbReference type="PROSITE" id="PS00059">
    <property type="entry name" value="ADH_ZINC"/>
    <property type="match status" value="1"/>
</dbReference>
<dbReference type="Gene3D" id="3.40.50.720">
    <property type="entry name" value="NAD(P)-binding Rossmann-like Domain"/>
    <property type="match status" value="1"/>
</dbReference>
<keyword evidence="4 7" id="KW-0479">Metal-binding</keyword>
<feature type="domain" description="Enoyl reductase (ER)" evidence="8">
    <location>
        <begin position="10"/>
        <end position="347"/>
    </location>
</feature>
<evidence type="ECO:0000256" key="3">
    <source>
        <dbReference type="ARBA" id="ARBA00013190"/>
    </source>
</evidence>
<keyword evidence="5 7" id="KW-0862">Zinc</keyword>
<dbReference type="InterPro" id="IPR036291">
    <property type="entry name" value="NAD(P)-bd_dom_sf"/>
</dbReference>
<dbReference type="InterPro" id="IPR013154">
    <property type="entry name" value="ADH-like_N"/>
</dbReference>
<evidence type="ECO:0000259" key="8">
    <source>
        <dbReference type="SMART" id="SM00829"/>
    </source>
</evidence>
<dbReference type="Pfam" id="PF08240">
    <property type="entry name" value="ADH_N"/>
    <property type="match status" value="1"/>
</dbReference>
<keyword evidence="6" id="KW-0560">Oxidoreductase</keyword>
<dbReference type="InterPro" id="IPR020843">
    <property type="entry name" value="ER"/>
</dbReference>
<evidence type="ECO:0000256" key="7">
    <source>
        <dbReference type="RuleBase" id="RU361277"/>
    </source>
</evidence>
<dbReference type="EC" id="1.1.1.1" evidence="3"/>
<dbReference type="SMART" id="SM00829">
    <property type="entry name" value="PKS_ER"/>
    <property type="match status" value="1"/>
</dbReference>
<evidence type="ECO:0000256" key="1">
    <source>
        <dbReference type="ARBA" id="ARBA00001947"/>
    </source>
</evidence>
<comment type="caution">
    <text evidence="9">The sequence shown here is derived from an EMBL/GenBank/DDBJ whole genome shotgun (WGS) entry which is preliminary data.</text>
</comment>
<organism evidence="9 10">
    <name type="scientific">Ramlibacter algicola</name>
    <dbReference type="NCBI Taxonomy" id="2795217"/>
    <lineage>
        <taxon>Bacteria</taxon>
        <taxon>Pseudomonadati</taxon>
        <taxon>Pseudomonadota</taxon>
        <taxon>Betaproteobacteria</taxon>
        <taxon>Burkholderiales</taxon>
        <taxon>Comamonadaceae</taxon>
        <taxon>Ramlibacter</taxon>
    </lineage>
</organism>
<accession>A0A934Q3W7</accession>
<dbReference type="GO" id="GO:0004022">
    <property type="term" value="F:alcohol dehydrogenase (NAD+) activity"/>
    <property type="evidence" value="ECO:0007669"/>
    <property type="project" value="UniProtKB-EC"/>
</dbReference>
<dbReference type="CDD" id="cd08240">
    <property type="entry name" value="6_hydroxyhexanoate_dh_like"/>
    <property type="match status" value="1"/>
</dbReference>
<evidence type="ECO:0000256" key="2">
    <source>
        <dbReference type="ARBA" id="ARBA00008072"/>
    </source>
</evidence>
<dbReference type="GO" id="GO:0008270">
    <property type="term" value="F:zinc ion binding"/>
    <property type="evidence" value="ECO:0007669"/>
    <property type="project" value="InterPro"/>
</dbReference>
<protein>
    <recommendedName>
        <fullName evidence="3">alcohol dehydrogenase</fullName>
        <ecNumber evidence="3">1.1.1.1</ecNumber>
    </recommendedName>
</protein>
<dbReference type="PANTHER" id="PTHR42940">
    <property type="entry name" value="ALCOHOL DEHYDROGENASE 1-RELATED"/>
    <property type="match status" value="1"/>
</dbReference>
<reference evidence="9" key="1">
    <citation type="submission" date="2020-12" db="EMBL/GenBank/DDBJ databases">
        <title>Ramlibacter sp. nov., isolated from a freshwater alga, Cryptomonas.</title>
        <authorList>
            <person name="Kim H.M."/>
            <person name="Jeon C.O."/>
        </authorList>
    </citation>
    <scope>NUCLEOTIDE SEQUENCE</scope>
    <source>
        <strain evidence="9">CrO1</strain>
    </source>
</reference>
<dbReference type="AlphaFoldDB" id="A0A934Q3W7"/>